<comment type="caution">
    <text evidence="2">The sequence shown here is derived from an EMBL/GenBank/DDBJ whole genome shotgun (WGS) entry which is preliminary data.</text>
</comment>
<keyword evidence="3" id="KW-1185">Reference proteome</keyword>
<dbReference type="InterPro" id="IPR004839">
    <property type="entry name" value="Aminotransferase_I/II_large"/>
</dbReference>
<gene>
    <name evidence="2" type="ORF">Phou_051870</name>
</gene>
<dbReference type="RefSeq" id="WP_173059575.1">
    <property type="nucleotide sequence ID" value="NZ_BAABGO010000028.1"/>
</dbReference>
<dbReference type="PANTHER" id="PTHR42691">
    <property type="entry name" value="ASPARTATE AMINOTRANSFERASE YHDR-RELATED"/>
    <property type="match status" value="1"/>
</dbReference>
<dbReference type="CDD" id="cd00609">
    <property type="entry name" value="AAT_like"/>
    <property type="match status" value="1"/>
</dbReference>
<keyword evidence="2" id="KW-0808">Transferase</keyword>
<dbReference type="SUPFAM" id="SSF53383">
    <property type="entry name" value="PLP-dependent transferases"/>
    <property type="match status" value="1"/>
</dbReference>
<dbReference type="Gene3D" id="3.40.640.10">
    <property type="entry name" value="Type I PLP-dependent aspartate aminotransferase-like (Major domain)"/>
    <property type="match status" value="1"/>
</dbReference>
<reference evidence="2 3" key="2">
    <citation type="submission" date="2020-03" db="EMBL/GenBank/DDBJ databases">
        <authorList>
            <person name="Ichikawa N."/>
            <person name="Kimura A."/>
            <person name="Kitahashi Y."/>
            <person name="Uohara A."/>
        </authorList>
    </citation>
    <scope>NUCLEOTIDE SEQUENCE [LARGE SCALE GENOMIC DNA]</scope>
    <source>
        <strain evidence="2 3">NBRC 108639</strain>
    </source>
</reference>
<protein>
    <submittedName>
        <fullName evidence="2">Aspartate aminotransferase</fullName>
    </submittedName>
</protein>
<proteinExistence type="predicted"/>
<sequence length="405" mass="44183">MAMVDAPISSHLNAVSAASAPFVRFLMTSTWAARRAEGDGCDFVVGNPQEMPLPAYVDAIRRASVPQDASWFAYKLNETVPCEAAAASLRERLGVAYEAEDIFLTKGASSALVLAFSTVLEPGDEVVFQSPPWFFYESMIAFARGVPVRAPVDRATFDLDVDAIAAVITPRTRAVIVNSPNNPTGRIYPPQTLRRLAQVLTAASEEYGRAIYLISDEAYNRILFDGRRFPSPTAYYPYSFLVYSYAKALLTPGQRLGYLALAPSMPDRERMRGAVLAAQYNGFGMPDAVLQHALPELEHLCIDLDQLQRRRDLLVDALRAQGYEVHAPEGAFYLLPRAPIADDNAFVEALAARDVFVLPGSVVELPGYFRISLTASDAMVERSIPAFAAAIAAAGERARPVGSPR</sequence>
<feature type="domain" description="Aminotransferase class I/classII large" evidence="1">
    <location>
        <begin position="45"/>
        <end position="383"/>
    </location>
</feature>
<dbReference type="PANTHER" id="PTHR42691:SF1">
    <property type="entry name" value="ASPARTATE AMINOTRANSFERASE YHDR-RELATED"/>
    <property type="match status" value="1"/>
</dbReference>
<dbReference type="GO" id="GO:0030170">
    <property type="term" value="F:pyridoxal phosphate binding"/>
    <property type="evidence" value="ECO:0007669"/>
    <property type="project" value="InterPro"/>
</dbReference>
<dbReference type="Gene3D" id="3.90.1150.10">
    <property type="entry name" value="Aspartate Aminotransferase, domain 1"/>
    <property type="match status" value="1"/>
</dbReference>
<reference evidence="2 3" key="1">
    <citation type="submission" date="2020-03" db="EMBL/GenBank/DDBJ databases">
        <title>Whole genome shotgun sequence of Phytohabitans houttuyneae NBRC 108639.</title>
        <authorList>
            <person name="Komaki H."/>
            <person name="Tamura T."/>
        </authorList>
    </citation>
    <scope>NUCLEOTIDE SEQUENCE [LARGE SCALE GENOMIC DNA]</scope>
    <source>
        <strain evidence="2 3">NBRC 108639</strain>
    </source>
</reference>
<dbReference type="Proteomes" id="UP000482800">
    <property type="component" value="Unassembled WGS sequence"/>
</dbReference>
<dbReference type="InterPro" id="IPR015424">
    <property type="entry name" value="PyrdxlP-dep_Trfase"/>
</dbReference>
<evidence type="ECO:0000313" key="3">
    <source>
        <dbReference type="Proteomes" id="UP000482800"/>
    </source>
</evidence>
<dbReference type="GO" id="GO:0008483">
    <property type="term" value="F:transaminase activity"/>
    <property type="evidence" value="ECO:0007669"/>
    <property type="project" value="UniProtKB-KW"/>
</dbReference>
<evidence type="ECO:0000259" key="1">
    <source>
        <dbReference type="Pfam" id="PF00155"/>
    </source>
</evidence>
<dbReference type="Pfam" id="PF00155">
    <property type="entry name" value="Aminotran_1_2"/>
    <property type="match status" value="1"/>
</dbReference>
<keyword evidence="2" id="KW-0032">Aminotransferase</keyword>
<accession>A0A6V8KH30</accession>
<evidence type="ECO:0000313" key="2">
    <source>
        <dbReference type="EMBL" id="GFJ81007.1"/>
    </source>
</evidence>
<dbReference type="InterPro" id="IPR015421">
    <property type="entry name" value="PyrdxlP-dep_Trfase_major"/>
</dbReference>
<dbReference type="EMBL" id="BLPF01000002">
    <property type="protein sequence ID" value="GFJ81007.1"/>
    <property type="molecule type" value="Genomic_DNA"/>
</dbReference>
<dbReference type="InterPro" id="IPR015422">
    <property type="entry name" value="PyrdxlP-dep_Trfase_small"/>
</dbReference>
<organism evidence="2 3">
    <name type="scientific">Phytohabitans houttuyneae</name>
    <dbReference type="NCBI Taxonomy" id="1076126"/>
    <lineage>
        <taxon>Bacteria</taxon>
        <taxon>Bacillati</taxon>
        <taxon>Actinomycetota</taxon>
        <taxon>Actinomycetes</taxon>
        <taxon>Micromonosporales</taxon>
        <taxon>Micromonosporaceae</taxon>
    </lineage>
</organism>
<name>A0A6V8KH30_9ACTN</name>
<dbReference type="AlphaFoldDB" id="A0A6V8KH30"/>